<evidence type="ECO:0000313" key="3">
    <source>
        <dbReference type="Proteomes" id="UP000703661"/>
    </source>
</evidence>
<reference evidence="2" key="1">
    <citation type="journal article" date="2020" name="Fungal Divers.">
        <title>Resolving the Mortierellaceae phylogeny through synthesis of multi-gene phylogenetics and phylogenomics.</title>
        <authorList>
            <person name="Vandepol N."/>
            <person name="Liber J."/>
            <person name="Desiro A."/>
            <person name="Na H."/>
            <person name="Kennedy M."/>
            <person name="Barry K."/>
            <person name="Grigoriev I.V."/>
            <person name="Miller A.N."/>
            <person name="O'Donnell K."/>
            <person name="Stajich J.E."/>
            <person name="Bonito G."/>
        </authorList>
    </citation>
    <scope>NUCLEOTIDE SEQUENCE</scope>
    <source>
        <strain evidence="2">NRRL 2769</strain>
    </source>
</reference>
<proteinExistence type="predicted"/>
<dbReference type="Proteomes" id="UP000703661">
    <property type="component" value="Unassembled WGS sequence"/>
</dbReference>
<feature type="region of interest" description="Disordered" evidence="1">
    <location>
        <begin position="306"/>
        <end position="325"/>
    </location>
</feature>
<comment type="caution">
    <text evidence="2">The sequence shown here is derived from an EMBL/GenBank/DDBJ whole genome shotgun (WGS) entry which is preliminary data.</text>
</comment>
<name>A0A9P6SXY8_9FUNG</name>
<feature type="region of interest" description="Disordered" evidence="1">
    <location>
        <begin position="504"/>
        <end position="527"/>
    </location>
</feature>
<dbReference type="EMBL" id="JAAAID010001330">
    <property type="protein sequence ID" value="KAG0010481.1"/>
    <property type="molecule type" value="Genomic_DNA"/>
</dbReference>
<organism evidence="2 3">
    <name type="scientific">Entomortierella chlamydospora</name>
    <dbReference type="NCBI Taxonomy" id="101097"/>
    <lineage>
        <taxon>Eukaryota</taxon>
        <taxon>Fungi</taxon>
        <taxon>Fungi incertae sedis</taxon>
        <taxon>Mucoromycota</taxon>
        <taxon>Mortierellomycotina</taxon>
        <taxon>Mortierellomycetes</taxon>
        <taxon>Mortierellales</taxon>
        <taxon>Mortierellaceae</taxon>
        <taxon>Entomortierella</taxon>
    </lineage>
</organism>
<evidence type="ECO:0000256" key="1">
    <source>
        <dbReference type="SAM" id="MobiDB-lite"/>
    </source>
</evidence>
<gene>
    <name evidence="2" type="ORF">BGZ80_001456</name>
</gene>
<keyword evidence="3" id="KW-1185">Reference proteome</keyword>
<protein>
    <submittedName>
        <fullName evidence="2">Uncharacterized protein</fullName>
    </submittedName>
</protein>
<dbReference type="SUPFAM" id="SSF52058">
    <property type="entry name" value="L domain-like"/>
    <property type="match status" value="1"/>
</dbReference>
<accession>A0A9P6SXY8</accession>
<dbReference type="OrthoDB" id="2448069at2759"/>
<dbReference type="AlphaFoldDB" id="A0A9P6SXY8"/>
<sequence length="692" mass="77651">MSAETPCICDSKNQPSHTASQEGIRALATSILSNEPSRALRISRRLPWTDKALGIPEIVLLIQEKLDKPSLNVSLRISRLWHHTGHHLVWQSVDWDNTLEGSGQEDMMLIHSHRIKALRCMFHSQASTSSVDSSLLIRSFTESDNAITYDTSNGWPVPKKRLQHLFLKGHFDLQTAASNPAKPTYVSFNIPTLTRLEIRPSVNTAVDIHLILDSAIRLKHLAICSHGAFVSSNSSGEQPGEVSPNVDGEQLKSNIHHSLLSITIQHLKISRTELEGVAARCPNLIEFQSICSPGTLWKERPPSLQDQQLQHFGPPVEQQQQQQQSLQLAQPKSLIRALATSCPNIRRFNVGLQQGGFHLESISETLTYFPRLESLGLPALDCTKATMDAIKSVQSSAFNQVAILPRDLSPSFLTSLCIMNVCSNEKVSQAIHDFLCWTPYLKEFYAYNTTLYVEQMQVHHDTGGIGVRTADQHNDAMQSGYAEHGTTSQTGNSQVPTPCQYVSQARGQTGHREINGSGVSPPESTAASISSTLDSHTAMTYPTRQYRQWACTNLEKLVVRFAHLPWRNLSDPPRRSKDTFSFLKPLQNLKQLCIKEGLMLEAGREYDALAELAALEELVFATCYPIPIKPADMNWLVRDDINCNVLKKIIVRRQKANALRDKEMNRWFLEHRPGLKFSFELTDCCEEEYSFQ</sequence>
<dbReference type="Gene3D" id="3.80.10.10">
    <property type="entry name" value="Ribonuclease Inhibitor"/>
    <property type="match status" value="1"/>
</dbReference>
<dbReference type="InterPro" id="IPR032675">
    <property type="entry name" value="LRR_dom_sf"/>
</dbReference>
<evidence type="ECO:0000313" key="2">
    <source>
        <dbReference type="EMBL" id="KAG0010481.1"/>
    </source>
</evidence>